<evidence type="ECO:0000313" key="12">
    <source>
        <dbReference type="Proteomes" id="UP000198828"/>
    </source>
</evidence>
<evidence type="ECO:0000256" key="5">
    <source>
        <dbReference type="ARBA" id="ARBA00022989"/>
    </source>
</evidence>
<organism evidence="11 12">
    <name type="scientific">Tepidimicrobium xylanilyticum</name>
    <dbReference type="NCBI Taxonomy" id="1123352"/>
    <lineage>
        <taxon>Bacteria</taxon>
        <taxon>Bacillati</taxon>
        <taxon>Bacillota</taxon>
        <taxon>Tissierellia</taxon>
        <taxon>Tissierellales</taxon>
        <taxon>Tepidimicrobiaceae</taxon>
        <taxon>Tepidimicrobium</taxon>
    </lineage>
</organism>
<dbReference type="SUPFAM" id="SSF82861">
    <property type="entry name" value="Mechanosensitive channel protein MscS (YggB), transmembrane region"/>
    <property type="match status" value="1"/>
</dbReference>
<dbReference type="InterPro" id="IPR023408">
    <property type="entry name" value="MscS_beta-dom_sf"/>
</dbReference>
<evidence type="ECO:0000256" key="2">
    <source>
        <dbReference type="ARBA" id="ARBA00008017"/>
    </source>
</evidence>
<dbReference type="InterPro" id="IPR011066">
    <property type="entry name" value="MscS_channel_C_sf"/>
</dbReference>
<keyword evidence="4 7" id="KW-0812">Transmembrane</keyword>
<dbReference type="Proteomes" id="UP000198828">
    <property type="component" value="Unassembled WGS sequence"/>
</dbReference>
<dbReference type="Pfam" id="PF00924">
    <property type="entry name" value="MS_channel_2nd"/>
    <property type="match status" value="1"/>
</dbReference>
<evidence type="ECO:0000256" key="4">
    <source>
        <dbReference type="ARBA" id="ARBA00022692"/>
    </source>
</evidence>
<protein>
    <submittedName>
        <fullName evidence="11">Small conductance mechanosensitive channel</fullName>
    </submittedName>
</protein>
<feature type="transmembrane region" description="Helical" evidence="7">
    <location>
        <begin position="26"/>
        <end position="46"/>
    </location>
</feature>
<dbReference type="Gene3D" id="2.30.30.60">
    <property type="match status" value="1"/>
</dbReference>
<feature type="domain" description="Mechanosensitive ion channel MscS C-terminal" evidence="9">
    <location>
        <begin position="188"/>
        <end position="271"/>
    </location>
</feature>
<feature type="transmembrane region" description="Helical" evidence="7">
    <location>
        <begin position="78"/>
        <end position="94"/>
    </location>
</feature>
<dbReference type="GO" id="GO:0008381">
    <property type="term" value="F:mechanosensitive monoatomic ion channel activity"/>
    <property type="evidence" value="ECO:0007669"/>
    <property type="project" value="InterPro"/>
</dbReference>
<keyword evidence="3" id="KW-1003">Cell membrane</keyword>
<evidence type="ECO:0000256" key="3">
    <source>
        <dbReference type="ARBA" id="ARBA00022475"/>
    </source>
</evidence>
<keyword evidence="12" id="KW-1185">Reference proteome</keyword>
<evidence type="ECO:0000256" key="6">
    <source>
        <dbReference type="ARBA" id="ARBA00023136"/>
    </source>
</evidence>
<dbReference type="FunFam" id="2.30.30.60:FF:000001">
    <property type="entry name" value="MscS Mechanosensitive ion channel"/>
    <property type="match status" value="1"/>
</dbReference>
<evidence type="ECO:0000256" key="1">
    <source>
        <dbReference type="ARBA" id="ARBA00004651"/>
    </source>
</evidence>
<dbReference type="EMBL" id="FNNG01000012">
    <property type="protein sequence ID" value="SDX52794.1"/>
    <property type="molecule type" value="Genomic_DNA"/>
</dbReference>
<sequence>MNRVLSFFNEFLKKNDGSLNIFGKTFKIVIVFMVIKILIRISHILIDKTIESRKNKAFTVDEKKIDTLIAVLKNIIKYLLYFIGIMILLDIFGINTSSILATAGLGGLAISFAAQSLIKDIITGFFILFEDQYSIGDYVQIGDYQGIVEELGLRVTKLRDFSGELHIIPNSNIGTVTNKTRGAMRALVTVRIPYEEDVDRVINVLEEVSQTLRKSNESILEGPNILGISDLGEYGIEITVIARTKPMDQWGVERDLRKEIKKAFERENIKIPYPRMDIVNERTRRDRN</sequence>
<evidence type="ECO:0000259" key="10">
    <source>
        <dbReference type="Pfam" id="PF21088"/>
    </source>
</evidence>
<dbReference type="Pfam" id="PF21082">
    <property type="entry name" value="MS_channel_3rd"/>
    <property type="match status" value="1"/>
</dbReference>
<accession>A0A1H3CGT1</accession>
<dbReference type="SUPFAM" id="SSF50182">
    <property type="entry name" value="Sm-like ribonucleoproteins"/>
    <property type="match status" value="1"/>
</dbReference>
<gene>
    <name evidence="11" type="ORF">SAMN05660923_02480</name>
</gene>
<comment type="similarity">
    <text evidence="2">Belongs to the MscS (TC 1.A.23) family.</text>
</comment>
<feature type="domain" description="Mechanosensitive ion channel MscS" evidence="8">
    <location>
        <begin position="117"/>
        <end position="180"/>
    </location>
</feature>
<reference evidence="11 12" key="1">
    <citation type="submission" date="2016-10" db="EMBL/GenBank/DDBJ databases">
        <authorList>
            <person name="de Groot N.N."/>
        </authorList>
    </citation>
    <scope>NUCLEOTIDE SEQUENCE [LARGE SCALE GENOMIC DNA]</scope>
    <source>
        <strain evidence="11 12">DSM 23310</strain>
    </source>
</reference>
<feature type="domain" description="Mechanosensitive ion channel transmembrane helices 2/3" evidence="10">
    <location>
        <begin position="74"/>
        <end position="115"/>
    </location>
</feature>
<dbReference type="InterPro" id="IPR010920">
    <property type="entry name" value="LSM_dom_sf"/>
</dbReference>
<dbReference type="FunFam" id="3.30.70.100:FF:000018">
    <property type="entry name" value="MscS mechanosensitive ion channel"/>
    <property type="match status" value="1"/>
</dbReference>
<name>A0A1H3CGT1_9FIRM</name>
<dbReference type="PANTHER" id="PTHR30460">
    <property type="entry name" value="MODERATE CONDUCTANCE MECHANOSENSITIVE CHANNEL YBIO"/>
    <property type="match status" value="1"/>
</dbReference>
<dbReference type="InterPro" id="IPR006685">
    <property type="entry name" value="MscS_channel_2nd"/>
</dbReference>
<keyword evidence="6 7" id="KW-0472">Membrane</keyword>
<dbReference type="InterPro" id="IPR011014">
    <property type="entry name" value="MscS_channel_TM-2"/>
</dbReference>
<evidence type="ECO:0000256" key="7">
    <source>
        <dbReference type="SAM" id="Phobius"/>
    </source>
</evidence>
<evidence type="ECO:0000313" key="11">
    <source>
        <dbReference type="EMBL" id="SDX52794.1"/>
    </source>
</evidence>
<dbReference type="Gene3D" id="1.10.287.1260">
    <property type="match status" value="1"/>
</dbReference>
<dbReference type="GO" id="GO:0005886">
    <property type="term" value="C:plasma membrane"/>
    <property type="evidence" value="ECO:0007669"/>
    <property type="project" value="UniProtKB-SubCell"/>
</dbReference>
<dbReference type="InterPro" id="IPR045276">
    <property type="entry name" value="YbiO_bact"/>
</dbReference>
<dbReference type="SUPFAM" id="SSF82689">
    <property type="entry name" value="Mechanosensitive channel protein MscS (YggB), C-terminal domain"/>
    <property type="match status" value="1"/>
</dbReference>
<dbReference type="InterPro" id="IPR049278">
    <property type="entry name" value="MS_channel_C"/>
</dbReference>
<dbReference type="AlphaFoldDB" id="A0A1H3CGT1"/>
<dbReference type="Pfam" id="PF21088">
    <property type="entry name" value="MS_channel_1st"/>
    <property type="match status" value="1"/>
</dbReference>
<proteinExistence type="inferred from homology"/>
<dbReference type="InterPro" id="IPR049142">
    <property type="entry name" value="MS_channel_1st"/>
</dbReference>
<dbReference type="Gene3D" id="3.30.70.100">
    <property type="match status" value="1"/>
</dbReference>
<evidence type="ECO:0000259" key="9">
    <source>
        <dbReference type="Pfam" id="PF21082"/>
    </source>
</evidence>
<evidence type="ECO:0000259" key="8">
    <source>
        <dbReference type="Pfam" id="PF00924"/>
    </source>
</evidence>
<dbReference type="RefSeq" id="WP_234949912.1">
    <property type="nucleotide sequence ID" value="NZ_BSYN01000013.1"/>
</dbReference>
<dbReference type="PANTHER" id="PTHR30460:SF0">
    <property type="entry name" value="MODERATE CONDUCTANCE MECHANOSENSITIVE CHANNEL YBIO"/>
    <property type="match status" value="1"/>
</dbReference>
<keyword evidence="5 7" id="KW-1133">Transmembrane helix</keyword>
<feature type="transmembrane region" description="Helical" evidence="7">
    <location>
        <begin position="100"/>
        <end position="118"/>
    </location>
</feature>
<comment type="subcellular location">
    <subcellularLocation>
        <location evidence="1">Cell membrane</location>
        <topology evidence="1">Multi-pass membrane protein</topology>
    </subcellularLocation>
</comment>